<evidence type="ECO:0000313" key="4">
    <source>
        <dbReference type="RefSeq" id="XP_054846246.1"/>
    </source>
</evidence>
<dbReference type="PANTHER" id="PTHR14469">
    <property type="entry name" value="SARCOMA ANTIGEN NY-SAR-23"/>
    <property type="match status" value="1"/>
</dbReference>
<reference evidence="4 5" key="1">
    <citation type="submission" date="2025-04" db="UniProtKB">
        <authorList>
            <consortium name="RefSeq"/>
        </authorList>
    </citation>
    <scope>IDENTIFICATION</scope>
    <source>
        <tissue evidence="4 5">Blood</tissue>
    </source>
</reference>
<accession>A0AA97JX96</accession>
<comment type="similarity">
    <text evidence="1">Belongs to the PC-esterase family.</text>
</comment>
<dbReference type="KEGG" id="emc:129336882"/>
<dbReference type="GeneID" id="129336882"/>
<sequence>MVDLPLRDFHNFSSKEVQQLLHNKFVVILGDSIHRTIYKDLVRFLQDDGLLTFPELIVKGAVDFWNDQRVEGGKQHQETDYQEVRQYRTDHHLVRAYFITRIYSRYMESILDDFKAGPSPDLVILNSCIWDLNRYLDWTSNEHPLKKAFREYRQNLRTLFQKLHDILPSSCLIIWDTVPPIAPEIKIKKMKNEATPVDVLRANFDSATLACCYKLDVLDLNFCFRFLEQHRADDGVHWNAWVHRCITKLLLTHVADAWGVELVKKRPRNGITWNGNAAYWHRSPRYWPRPLLPRSPLYPHPQPTFPNGQPMVQFNFSQDLSFQHDNISDWGPSSGFYNFEDDHEPPACQEEVQHGNFHGPIDAMPNGVLGIPPPPVELVPNEGWGHPSLPVDHMPNGGWRDNPPLPVDNMPNGGWRDNPPLSVDVAPNEGFLPPIPVELVPNGGWGQPPLPVDGTPNGGWRGRPPFRHRSPRGFRSRRRNGRVMHQRRFYTEHYRPYGYPPNGPGGYPPFQDPSY</sequence>
<evidence type="ECO:0000313" key="3">
    <source>
        <dbReference type="Proteomes" id="UP001190640"/>
    </source>
</evidence>
<feature type="compositionally biased region" description="Pro residues" evidence="2">
    <location>
        <begin position="498"/>
        <end position="515"/>
    </location>
</feature>
<evidence type="ECO:0000256" key="1">
    <source>
        <dbReference type="ARBA" id="ARBA00037957"/>
    </source>
</evidence>
<dbReference type="Proteomes" id="UP001190640">
    <property type="component" value="Chromosome 10"/>
</dbReference>
<gene>
    <name evidence="4 5 6" type="primary">LOC129336882</name>
</gene>
<dbReference type="RefSeq" id="XP_054846246.1">
    <property type="nucleotide sequence ID" value="XM_054990271.1"/>
</dbReference>
<dbReference type="RefSeq" id="XP_054846248.1">
    <property type="nucleotide sequence ID" value="XM_054990273.1"/>
</dbReference>
<evidence type="ECO:0000313" key="5">
    <source>
        <dbReference type="RefSeq" id="XP_054846247.1"/>
    </source>
</evidence>
<dbReference type="InterPro" id="IPR036514">
    <property type="entry name" value="SGNH_hydro_sf"/>
</dbReference>
<name>A0AA97JX96_EUBMA</name>
<dbReference type="Gene3D" id="3.40.50.1110">
    <property type="entry name" value="SGNH hydrolase"/>
    <property type="match status" value="1"/>
</dbReference>
<keyword evidence="3" id="KW-1185">Reference proteome</keyword>
<evidence type="ECO:0000256" key="2">
    <source>
        <dbReference type="SAM" id="MobiDB-lite"/>
    </source>
</evidence>
<protein>
    <submittedName>
        <fullName evidence="4 5">PC-esterase domain-containing protein 1B-like</fullName>
    </submittedName>
</protein>
<dbReference type="RefSeq" id="XP_054846247.1">
    <property type="nucleotide sequence ID" value="XM_054990272.1"/>
</dbReference>
<feature type="compositionally biased region" description="Basic residues" evidence="2">
    <location>
        <begin position="464"/>
        <end position="488"/>
    </location>
</feature>
<dbReference type="AlphaFoldDB" id="A0AA97JX96"/>
<proteinExistence type="inferred from homology"/>
<evidence type="ECO:0000313" key="6">
    <source>
        <dbReference type="RefSeq" id="XP_054846248.1"/>
    </source>
</evidence>
<dbReference type="PANTHER" id="PTHR14469:SF0">
    <property type="entry name" value="FAMILY WITH SEQUENCE SIMILARITY 113"/>
    <property type="match status" value="1"/>
</dbReference>
<dbReference type="SUPFAM" id="SSF52266">
    <property type="entry name" value="SGNH hydrolase"/>
    <property type="match status" value="1"/>
</dbReference>
<feature type="region of interest" description="Disordered" evidence="2">
    <location>
        <begin position="447"/>
        <end position="515"/>
    </location>
</feature>
<organism evidence="3 6">
    <name type="scientific">Eublepharis macularius</name>
    <name type="common">Leopard gecko</name>
    <name type="synonym">Cyrtodactylus macularius</name>
    <dbReference type="NCBI Taxonomy" id="481883"/>
    <lineage>
        <taxon>Eukaryota</taxon>
        <taxon>Metazoa</taxon>
        <taxon>Chordata</taxon>
        <taxon>Craniata</taxon>
        <taxon>Vertebrata</taxon>
        <taxon>Euteleostomi</taxon>
        <taxon>Lepidosauria</taxon>
        <taxon>Squamata</taxon>
        <taxon>Bifurcata</taxon>
        <taxon>Gekkota</taxon>
        <taxon>Eublepharidae</taxon>
        <taxon>Eublepharinae</taxon>
        <taxon>Eublepharis</taxon>
    </lineage>
</organism>